<gene>
    <name evidence="2" type="ORF">BB560_002321</name>
</gene>
<sequence length="126" mass="14218">MHKKLTRLSDFEYNLNAIKDEAGEETSSAESLVSNRSKSKHPSLNTSRNIKIHEIGISGLQGKGEDSSHREDRPNGGQDKEEKEVDKVRVATDALMMITQIPEFDKKNWEESYRQKKSGGIDGESR</sequence>
<protein>
    <submittedName>
        <fullName evidence="2">Uncharacterized protein</fullName>
    </submittedName>
</protein>
<feature type="compositionally biased region" description="Polar residues" evidence="1">
    <location>
        <begin position="25"/>
        <end position="49"/>
    </location>
</feature>
<feature type="region of interest" description="Disordered" evidence="1">
    <location>
        <begin position="21"/>
        <end position="88"/>
    </location>
</feature>
<feature type="compositionally biased region" description="Basic and acidic residues" evidence="1">
    <location>
        <begin position="63"/>
        <end position="88"/>
    </location>
</feature>
<dbReference type="EMBL" id="MBFS01000263">
    <property type="protein sequence ID" value="PVV03207.1"/>
    <property type="molecule type" value="Genomic_DNA"/>
</dbReference>
<dbReference type="AlphaFoldDB" id="A0A2T9ZF93"/>
<proteinExistence type="predicted"/>
<feature type="compositionally biased region" description="Basic and acidic residues" evidence="1">
    <location>
        <begin position="104"/>
        <end position="114"/>
    </location>
</feature>
<accession>A0A2T9ZF93</accession>
<evidence type="ECO:0000256" key="1">
    <source>
        <dbReference type="SAM" id="MobiDB-lite"/>
    </source>
</evidence>
<name>A0A2T9ZF93_9FUNG</name>
<feature type="region of interest" description="Disordered" evidence="1">
    <location>
        <begin position="104"/>
        <end position="126"/>
    </location>
</feature>
<reference evidence="2 3" key="1">
    <citation type="journal article" date="2018" name="MBio">
        <title>Comparative Genomics Reveals the Core Gene Toolbox for the Fungus-Insect Symbiosis.</title>
        <authorList>
            <person name="Wang Y."/>
            <person name="Stata M."/>
            <person name="Wang W."/>
            <person name="Stajich J.E."/>
            <person name="White M.M."/>
            <person name="Moncalvo J.M."/>
        </authorList>
    </citation>
    <scope>NUCLEOTIDE SEQUENCE [LARGE SCALE GENOMIC DNA]</scope>
    <source>
        <strain evidence="2 3">SC-DP-2</strain>
    </source>
</reference>
<evidence type="ECO:0000313" key="2">
    <source>
        <dbReference type="EMBL" id="PVV03207.1"/>
    </source>
</evidence>
<dbReference type="Proteomes" id="UP000245609">
    <property type="component" value="Unassembled WGS sequence"/>
</dbReference>
<evidence type="ECO:0000313" key="3">
    <source>
        <dbReference type="Proteomes" id="UP000245609"/>
    </source>
</evidence>
<comment type="caution">
    <text evidence="2">The sequence shown here is derived from an EMBL/GenBank/DDBJ whole genome shotgun (WGS) entry which is preliminary data.</text>
</comment>
<keyword evidence="3" id="KW-1185">Reference proteome</keyword>
<organism evidence="2 3">
    <name type="scientific">Smittium megazygosporum</name>
    <dbReference type="NCBI Taxonomy" id="133381"/>
    <lineage>
        <taxon>Eukaryota</taxon>
        <taxon>Fungi</taxon>
        <taxon>Fungi incertae sedis</taxon>
        <taxon>Zoopagomycota</taxon>
        <taxon>Kickxellomycotina</taxon>
        <taxon>Harpellomycetes</taxon>
        <taxon>Harpellales</taxon>
        <taxon>Legeriomycetaceae</taxon>
        <taxon>Smittium</taxon>
    </lineage>
</organism>